<gene>
    <name evidence="1" type="ORF">LH29_00560</name>
</gene>
<proteinExistence type="predicted"/>
<dbReference type="STRING" id="1544798.LH29_00560"/>
<organism evidence="1 2">
    <name type="scientific">Draconibacterium sediminis</name>
    <dbReference type="NCBI Taxonomy" id="1544798"/>
    <lineage>
        <taxon>Bacteria</taxon>
        <taxon>Pseudomonadati</taxon>
        <taxon>Bacteroidota</taxon>
        <taxon>Bacteroidia</taxon>
        <taxon>Marinilabiliales</taxon>
        <taxon>Prolixibacteraceae</taxon>
        <taxon>Draconibacterium</taxon>
    </lineage>
</organism>
<dbReference type="EMBL" id="JRHC01000001">
    <property type="protein sequence ID" value="KJF44066.1"/>
    <property type="molecule type" value="Genomic_DNA"/>
</dbReference>
<evidence type="ECO:0000313" key="1">
    <source>
        <dbReference type="EMBL" id="KJF44066.1"/>
    </source>
</evidence>
<dbReference type="AlphaFoldDB" id="A0A0D8JC13"/>
<name>A0A0D8JC13_9BACT</name>
<accession>A0A0D8JC13</accession>
<dbReference type="Proteomes" id="UP000032544">
    <property type="component" value="Unassembled WGS sequence"/>
</dbReference>
<evidence type="ECO:0000313" key="2">
    <source>
        <dbReference type="Proteomes" id="UP000032544"/>
    </source>
</evidence>
<comment type="caution">
    <text evidence="1">The sequence shown here is derived from an EMBL/GenBank/DDBJ whole genome shotgun (WGS) entry which is preliminary data.</text>
</comment>
<protein>
    <submittedName>
        <fullName evidence="1">Uncharacterized protein</fullName>
    </submittedName>
</protein>
<reference evidence="1 2" key="1">
    <citation type="submission" date="2014-09" db="EMBL/GenBank/DDBJ databases">
        <title>Draft Genome Sequence of Draconibacterium sp. JN14CK-3.</title>
        <authorList>
            <person name="Dong C."/>
            <person name="Lai Q."/>
            <person name="Shao Z."/>
        </authorList>
    </citation>
    <scope>NUCLEOTIDE SEQUENCE [LARGE SCALE GENOMIC DNA]</scope>
    <source>
        <strain evidence="1 2">JN14CK-3</strain>
    </source>
</reference>
<sequence length="160" mass="19040">MSKRKVELQKVCSTGKDFLKQFNFDYCADRYRILNTQKAALVSKMINLRELTNVYNQETPRLLLSLWLTQLCLFMGFEAIEIQLRQTSEYMYEEIGMLNLAELTLLFHRIREGFYGEFYGKFNPQIVLRACREYRKERGCIISKMSTNQQNEILNTLYSK</sequence>
<keyword evidence="2" id="KW-1185">Reference proteome</keyword>